<proteinExistence type="predicted"/>
<dbReference type="Pfam" id="PF07396">
    <property type="entry name" value="Porin_O_P"/>
    <property type="match status" value="1"/>
</dbReference>
<dbReference type="EMBL" id="AP025292">
    <property type="protein sequence ID" value="BDD00408.1"/>
    <property type="molecule type" value="Genomic_DNA"/>
</dbReference>
<name>A0ABN6LB07_9BACT</name>
<organism evidence="1 2">
    <name type="scientific">Persicobacter psychrovividus</name>
    <dbReference type="NCBI Taxonomy" id="387638"/>
    <lineage>
        <taxon>Bacteria</taxon>
        <taxon>Pseudomonadati</taxon>
        <taxon>Bacteroidota</taxon>
        <taxon>Cytophagia</taxon>
        <taxon>Cytophagales</taxon>
        <taxon>Persicobacteraceae</taxon>
        <taxon>Persicobacter</taxon>
    </lineage>
</organism>
<dbReference type="Proteomes" id="UP001354989">
    <property type="component" value="Chromosome"/>
</dbReference>
<protein>
    <submittedName>
        <fullName evidence="1">Porin</fullName>
    </submittedName>
</protein>
<gene>
    <name evidence="1" type="ORF">PEPS_26880</name>
</gene>
<reference evidence="1 2" key="1">
    <citation type="submission" date="2021-12" db="EMBL/GenBank/DDBJ databases">
        <title>Genome sequencing of bacteria with rrn-lacking chromosome and rrn-plasmid.</title>
        <authorList>
            <person name="Anda M."/>
            <person name="Iwasaki W."/>
        </authorList>
    </citation>
    <scope>NUCLEOTIDE SEQUENCE [LARGE SCALE GENOMIC DNA]</scope>
    <source>
        <strain evidence="1 2">NBRC 101262</strain>
    </source>
</reference>
<accession>A0ABN6LB07</accession>
<dbReference type="InterPro" id="IPR023614">
    <property type="entry name" value="Porin_dom_sf"/>
</dbReference>
<dbReference type="SUPFAM" id="SSF56935">
    <property type="entry name" value="Porins"/>
    <property type="match status" value="1"/>
</dbReference>
<keyword evidence="2" id="KW-1185">Reference proteome</keyword>
<evidence type="ECO:0000313" key="2">
    <source>
        <dbReference type="Proteomes" id="UP001354989"/>
    </source>
</evidence>
<evidence type="ECO:0000313" key="1">
    <source>
        <dbReference type="EMBL" id="BDD00408.1"/>
    </source>
</evidence>
<dbReference type="InterPro" id="IPR010870">
    <property type="entry name" value="Porin_O/P"/>
</dbReference>
<sequence length="451" mass="51433">MKRLFAFCFIFSYFASLGLAEGLDKEKKSEEKGTQIVLGHKDKTFYFDAPWDHEEEEAESATGLQSLINTSQAASWTNKIKVSGYAQMRYNDLYKTNPDMECEQCDGTYGGMKGMSFRRIRIKFSGYIHERVYFYIQPDFAGGDSNTANLKDAYFDLMFTKDRRFRLRLGQSKVPYGFENMQSSQNRLSLDRNDAINSALKNERDLMAVFYYTPAVVQKRFSKLKNQQLKGSGNYGMLALGAFQGQTANNADQNSNKHIVARATYPFELKNGQLFEVGLQGYSGKYVTTKVTEGVMAEVTGENGNKEMISANGVEWDDSRVAASFIWYAMPFGFQTEYNVGVGPEYDPATNTIKEKTLHGGYAQMSYRVEAGKQLILPFARYTQYKGGKKFETDARAYDMQELEFGFEWQPNPAFELVALYAFADRTYLDSENRNNHQKGQLIRLQAQINF</sequence>
<dbReference type="Gene3D" id="2.40.160.10">
    <property type="entry name" value="Porin"/>
    <property type="match status" value="1"/>
</dbReference>
<dbReference type="RefSeq" id="WP_338397309.1">
    <property type="nucleotide sequence ID" value="NZ_AP025292.1"/>
</dbReference>